<evidence type="ECO:0000313" key="1">
    <source>
        <dbReference type="EMBL" id="JAD29923.1"/>
    </source>
</evidence>
<organism evidence="1">
    <name type="scientific">Arundo donax</name>
    <name type="common">Giant reed</name>
    <name type="synonym">Donax arundinaceus</name>
    <dbReference type="NCBI Taxonomy" id="35708"/>
    <lineage>
        <taxon>Eukaryota</taxon>
        <taxon>Viridiplantae</taxon>
        <taxon>Streptophyta</taxon>
        <taxon>Embryophyta</taxon>
        <taxon>Tracheophyta</taxon>
        <taxon>Spermatophyta</taxon>
        <taxon>Magnoliopsida</taxon>
        <taxon>Liliopsida</taxon>
        <taxon>Poales</taxon>
        <taxon>Poaceae</taxon>
        <taxon>PACMAD clade</taxon>
        <taxon>Arundinoideae</taxon>
        <taxon>Arundineae</taxon>
        <taxon>Arundo</taxon>
    </lineage>
</organism>
<accession>A0A0A8YWV5</accession>
<proteinExistence type="predicted"/>
<reference evidence="1" key="2">
    <citation type="journal article" date="2015" name="Data Brief">
        <title>Shoot transcriptome of the giant reed, Arundo donax.</title>
        <authorList>
            <person name="Barrero R.A."/>
            <person name="Guerrero F.D."/>
            <person name="Moolhuijzen P."/>
            <person name="Goolsby J.A."/>
            <person name="Tidwell J."/>
            <person name="Bellgard S.E."/>
            <person name="Bellgard M.I."/>
        </authorList>
    </citation>
    <scope>NUCLEOTIDE SEQUENCE</scope>
    <source>
        <tissue evidence="1">Shoot tissue taken approximately 20 cm above the soil surface</tissue>
    </source>
</reference>
<sequence length="27" mass="3040">MMDVSPSTTLVPHTTITLRSLFFLLMS</sequence>
<reference evidence="1" key="1">
    <citation type="submission" date="2014-09" db="EMBL/GenBank/DDBJ databases">
        <authorList>
            <person name="Magalhaes I.L.F."/>
            <person name="Oliveira U."/>
            <person name="Santos F.R."/>
            <person name="Vidigal T.H.D.A."/>
            <person name="Brescovit A.D."/>
            <person name="Santos A.J."/>
        </authorList>
    </citation>
    <scope>NUCLEOTIDE SEQUENCE</scope>
    <source>
        <tissue evidence="1">Shoot tissue taken approximately 20 cm above the soil surface</tissue>
    </source>
</reference>
<dbReference type="AlphaFoldDB" id="A0A0A8YWV5"/>
<dbReference type="EMBL" id="GBRH01267972">
    <property type="protein sequence ID" value="JAD29923.1"/>
    <property type="molecule type" value="Transcribed_RNA"/>
</dbReference>
<protein>
    <submittedName>
        <fullName evidence="1">Uncharacterized protein</fullName>
    </submittedName>
</protein>
<name>A0A0A8YWV5_ARUDO</name>